<evidence type="ECO:0000256" key="2">
    <source>
        <dbReference type="ARBA" id="ARBA00008814"/>
    </source>
</evidence>
<dbReference type="SUPFAM" id="SSF53807">
    <property type="entry name" value="Helical backbone' metal receptor"/>
    <property type="match status" value="1"/>
</dbReference>
<proteinExistence type="inferred from homology"/>
<dbReference type="GO" id="GO:0030288">
    <property type="term" value="C:outer membrane-bounded periplasmic space"/>
    <property type="evidence" value="ECO:0007669"/>
    <property type="project" value="TreeGrafter"/>
</dbReference>
<keyword evidence="3" id="KW-0813">Transport</keyword>
<dbReference type="Proteomes" id="UP000182130">
    <property type="component" value="Unassembled WGS sequence"/>
</dbReference>
<evidence type="ECO:0000256" key="4">
    <source>
        <dbReference type="ARBA" id="ARBA00022729"/>
    </source>
</evidence>
<sequence>MTPPHWALPGDKRKYTMIRTRSTRAALGAAAATALLALTACGGSTGAAPSSAAADAAYPKTIEHAMGSTTIEKKPLRVATLDASYTDAALALGAQVVAYTTYRKGDESFPSYLGDVSALTKDASNVGPLAEPSLDKILDAEPDLIVSAKVRHEALYGQLSKVAPTLFSKSTGPTWKENIVMLGDALGKKEEAEKLIADYQERAKKVGAAILAKKPELTYSYVRFAGEDTARLYSSTSFLGEIMKDAGIPRPKGQPDSTEKILVELSQEKITQAEAGLIITSAFGQDTAEGDKARAQMKQFMSNPLWKTLKGQVLNVDDRVFASSVSLQGAHGVLTKLAETYGVDPQLPAK</sequence>
<dbReference type="PROSITE" id="PS50983">
    <property type="entry name" value="FE_B12_PBP"/>
    <property type="match status" value="1"/>
</dbReference>
<dbReference type="Gene3D" id="3.40.50.1980">
    <property type="entry name" value="Nitrogenase molybdenum iron protein domain"/>
    <property type="match status" value="2"/>
</dbReference>
<dbReference type="EMBL" id="FNEI01000019">
    <property type="protein sequence ID" value="SDJ90894.1"/>
    <property type="molecule type" value="Genomic_DNA"/>
</dbReference>
<keyword evidence="4" id="KW-0732">Signal</keyword>
<evidence type="ECO:0000256" key="1">
    <source>
        <dbReference type="ARBA" id="ARBA00004196"/>
    </source>
</evidence>
<evidence type="ECO:0000313" key="5">
    <source>
        <dbReference type="EMBL" id="SDJ90894.1"/>
    </source>
</evidence>
<evidence type="ECO:0000256" key="3">
    <source>
        <dbReference type="ARBA" id="ARBA00022448"/>
    </source>
</evidence>
<dbReference type="PANTHER" id="PTHR30532:SF21">
    <property type="entry name" value="SIDEROPHORE-BINDING LIPOPROTEIN YFIY-RELATED"/>
    <property type="match status" value="1"/>
</dbReference>
<dbReference type="InterPro" id="IPR002491">
    <property type="entry name" value="ABC_transptr_periplasmic_BD"/>
</dbReference>
<dbReference type="RefSeq" id="WP_245679910.1">
    <property type="nucleotide sequence ID" value="NZ_FNEI01000019.1"/>
</dbReference>
<accession>A0A1G8XL34</accession>
<dbReference type="AlphaFoldDB" id="A0A1G8XL34"/>
<comment type="similarity">
    <text evidence="2">Belongs to the bacterial solute-binding protein 8 family.</text>
</comment>
<dbReference type="InterPro" id="IPR051313">
    <property type="entry name" value="Bact_iron-sidero_bind"/>
</dbReference>
<dbReference type="PANTHER" id="PTHR30532">
    <property type="entry name" value="IRON III DICITRATE-BINDING PERIPLASMIC PROTEIN"/>
    <property type="match status" value="1"/>
</dbReference>
<dbReference type="Pfam" id="PF01497">
    <property type="entry name" value="Peripla_BP_2"/>
    <property type="match status" value="1"/>
</dbReference>
<keyword evidence="6" id="KW-1185">Reference proteome</keyword>
<dbReference type="STRING" id="1045773.SAMN05216555_11943"/>
<name>A0A1G8XL34_9MICC</name>
<dbReference type="GO" id="GO:1901678">
    <property type="term" value="P:iron coordination entity transport"/>
    <property type="evidence" value="ECO:0007669"/>
    <property type="project" value="UniProtKB-ARBA"/>
</dbReference>
<evidence type="ECO:0000313" key="6">
    <source>
        <dbReference type="Proteomes" id="UP000182130"/>
    </source>
</evidence>
<comment type="subcellular location">
    <subcellularLocation>
        <location evidence="1">Cell envelope</location>
    </subcellularLocation>
</comment>
<protein>
    <submittedName>
        <fullName evidence="5">Iron complex transport system substrate-binding protein</fullName>
    </submittedName>
</protein>
<dbReference type="CDD" id="cd01146">
    <property type="entry name" value="FhuD"/>
    <property type="match status" value="1"/>
</dbReference>
<organism evidence="5 6">
    <name type="scientific">Arthrobacter cupressi</name>
    <dbReference type="NCBI Taxonomy" id="1045773"/>
    <lineage>
        <taxon>Bacteria</taxon>
        <taxon>Bacillati</taxon>
        <taxon>Actinomycetota</taxon>
        <taxon>Actinomycetes</taxon>
        <taxon>Micrococcales</taxon>
        <taxon>Micrococcaceae</taxon>
        <taxon>Arthrobacter</taxon>
    </lineage>
</organism>
<reference evidence="6" key="1">
    <citation type="submission" date="2016-10" db="EMBL/GenBank/DDBJ databases">
        <authorList>
            <person name="Varghese N."/>
            <person name="Submissions S."/>
        </authorList>
    </citation>
    <scope>NUCLEOTIDE SEQUENCE [LARGE SCALE GENOMIC DNA]</scope>
    <source>
        <strain evidence="6">CGMCC 1.10783</strain>
    </source>
</reference>
<gene>
    <name evidence="5" type="ORF">SAMN05216555_11943</name>
</gene>